<sequence length="164" mass="19231">KPVKNCKHKTYCEDTPHYPTEIILLALEKNPQLRDYANSDEMDIYPQSEYEPEEEPLCVSAEKIIFPKLGVTKDSEWKYIVNHENLVQSVRIETCLEQEKPCRVIEGFAEGYYTKCKQKYIYRQLLAVTTDGSINHESFRFPASCCCHIEFQAHKFLDSFHSRN</sequence>
<evidence type="ECO:0000256" key="2">
    <source>
        <dbReference type="ARBA" id="ARBA00023157"/>
    </source>
</evidence>
<dbReference type="FunFam" id="2.10.90.10:FF:000056">
    <property type="entry name" value="Protein spaetzle"/>
    <property type="match status" value="1"/>
</dbReference>
<protein>
    <submittedName>
        <fullName evidence="5">Protein spaetzle</fullName>
    </submittedName>
</protein>
<dbReference type="AlphaFoldDB" id="A0A0L7QQA7"/>
<evidence type="ECO:0000313" key="5">
    <source>
        <dbReference type="EMBL" id="KOC60739.1"/>
    </source>
</evidence>
<feature type="non-terminal residue" evidence="5">
    <location>
        <position position="1"/>
    </location>
</feature>
<dbReference type="SUPFAM" id="SSF57501">
    <property type="entry name" value="Cystine-knot cytokines"/>
    <property type="match status" value="1"/>
</dbReference>
<dbReference type="InterPro" id="IPR029034">
    <property type="entry name" value="Cystine-knot_cytokine"/>
</dbReference>
<evidence type="ECO:0000259" key="4">
    <source>
        <dbReference type="Pfam" id="PF16077"/>
    </source>
</evidence>
<keyword evidence="1" id="KW-0732">Signal</keyword>
<dbReference type="PANTHER" id="PTHR23199">
    <property type="entry name" value="NEUROTROPHIN 1-RELATED"/>
    <property type="match status" value="1"/>
</dbReference>
<dbReference type="EMBL" id="KQ414792">
    <property type="protein sequence ID" value="KOC60739.1"/>
    <property type="molecule type" value="Genomic_DNA"/>
</dbReference>
<evidence type="ECO:0000313" key="6">
    <source>
        <dbReference type="Proteomes" id="UP000053825"/>
    </source>
</evidence>
<name>A0A0L7QQA7_9HYME</name>
<dbReference type="Proteomes" id="UP000053825">
    <property type="component" value="Unassembled WGS sequence"/>
</dbReference>
<dbReference type="STRING" id="597456.A0A0L7QQA7"/>
<feature type="domain" description="Spaetzle" evidence="4">
    <location>
        <begin position="56"/>
        <end position="149"/>
    </location>
</feature>
<gene>
    <name evidence="5" type="ORF">WH47_06884</name>
</gene>
<dbReference type="InterPro" id="IPR032104">
    <property type="entry name" value="Spaetzle"/>
</dbReference>
<dbReference type="OrthoDB" id="6359065at2759"/>
<keyword evidence="3" id="KW-0325">Glycoprotein</keyword>
<dbReference type="GO" id="GO:0005615">
    <property type="term" value="C:extracellular space"/>
    <property type="evidence" value="ECO:0007669"/>
    <property type="project" value="UniProtKB-ARBA"/>
</dbReference>
<dbReference type="GO" id="GO:0021556">
    <property type="term" value="P:central nervous system formation"/>
    <property type="evidence" value="ECO:0007669"/>
    <property type="project" value="TreeGrafter"/>
</dbReference>
<proteinExistence type="predicted"/>
<accession>A0A0L7QQA7</accession>
<organism evidence="5 6">
    <name type="scientific">Habropoda laboriosa</name>
    <dbReference type="NCBI Taxonomy" id="597456"/>
    <lineage>
        <taxon>Eukaryota</taxon>
        <taxon>Metazoa</taxon>
        <taxon>Ecdysozoa</taxon>
        <taxon>Arthropoda</taxon>
        <taxon>Hexapoda</taxon>
        <taxon>Insecta</taxon>
        <taxon>Pterygota</taxon>
        <taxon>Neoptera</taxon>
        <taxon>Endopterygota</taxon>
        <taxon>Hymenoptera</taxon>
        <taxon>Apocrita</taxon>
        <taxon>Aculeata</taxon>
        <taxon>Apoidea</taxon>
        <taxon>Anthophila</taxon>
        <taxon>Apidae</taxon>
        <taxon>Habropoda</taxon>
    </lineage>
</organism>
<keyword evidence="6" id="KW-1185">Reference proteome</keyword>
<dbReference type="GO" id="GO:0008083">
    <property type="term" value="F:growth factor activity"/>
    <property type="evidence" value="ECO:0007669"/>
    <property type="project" value="TreeGrafter"/>
</dbReference>
<dbReference type="InterPro" id="IPR052444">
    <property type="entry name" value="Spz/Toll_ligand-like"/>
</dbReference>
<reference evidence="5 6" key="1">
    <citation type="submission" date="2015-07" db="EMBL/GenBank/DDBJ databases">
        <title>The genome of Habropoda laboriosa.</title>
        <authorList>
            <person name="Pan H."/>
            <person name="Kapheim K."/>
        </authorList>
    </citation>
    <scope>NUCLEOTIDE SEQUENCE [LARGE SCALE GENOMIC DNA]</scope>
    <source>
        <strain evidence="5">0110345459</strain>
    </source>
</reference>
<dbReference type="Gene3D" id="2.10.90.10">
    <property type="entry name" value="Cystine-knot cytokines"/>
    <property type="match status" value="1"/>
</dbReference>
<evidence type="ECO:0000256" key="1">
    <source>
        <dbReference type="ARBA" id="ARBA00022729"/>
    </source>
</evidence>
<dbReference type="GO" id="GO:0045087">
    <property type="term" value="P:innate immune response"/>
    <property type="evidence" value="ECO:0007669"/>
    <property type="project" value="TreeGrafter"/>
</dbReference>
<dbReference type="PANTHER" id="PTHR23199:SF12">
    <property type="entry name" value="NEUROTROPHIN 1-RELATED"/>
    <property type="match status" value="1"/>
</dbReference>
<dbReference type="Pfam" id="PF16077">
    <property type="entry name" value="Spaetzle"/>
    <property type="match status" value="1"/>
</dbReference>
<evidence type="ECO:0000256" key="3">
    <source>
        <dbReference type="ARBA" id="ARBA00023180"/>
    </source>
</evidence>
<keyword evidence="2" id="KW-1015">Disulfide bond</keyword>
<dbReference type="GO" id="GO:0005121">
    <property type="term" value="F:Toll binding"/>
    <property type="evidence" value="ECO:0007669"/>
    <property type="project" value="TreeGrafter"/>
</dbReference>